<name>A0ABS8HP27_9FIRM</name>
<evidence type="ECO:0000313" key="10">
    <source>
        <dbReference type="Proteomes" id="UP001165492"/>
    </source>
</evidence>
<dbReference type="RefSeq" id="WP_229534120.1">
    <property type="nucleotide sequence ID" value="NZ_JAJHJB010000004.1"/>
</dbReference>
<evidence type="ECO:0000256" key="4">
    <source>
        <dbReference type="ARBA" id="ARBA00022475"/>
    </source>
</evidence>
<evidence type="ECO:0000256" key="6">
    <source>
        <dbReference type="ARBA" id="ARBA00022989"/>
    </source>
</evidence>
<feature type="transmembrane region" description="Helical" evidence="8">
    <location>
        <begin position="158"/>
        <end position="178"/>
    </location>
</feature>
<evidence type="ECO:0000313" key="9">
    <source>
        <dbReference type="EMBL" id="MCC5464697.1"/>
    </source>
</evidence>
<comment type="caution">
    <text evidence="9">The sequence shown here is derived from an EMBL/GenBank/DDBJ whole genome shotgun (WGS) entry which is preliminary data.</text>
</comment>
<proteinExistence type="inferred from homology"/>
<dbReference type="Gene3D" id="1.10.3470.10">
    <property type="entry name" value="ABC transporter involved in vitamin B12 uptake, BtuC"/>
    <property type="match status" value="1"/>
</dbReference>
<gene>
    <name evidence="9" type="ORF">LMF89_04860</name>
</gene>
<dbReference type="CDD" id="cd06550">
    <property type="entry name" value="TM_ABC_iron-siderophores_like"/>
    <property type="match status" value="1"/>
</dbReference>
<evidence type="ECO:0000256" key="3">
    <source>
        <dbReference type="ARBA" id="ARBA00022448"/>
    </source>
</evidence>
<accession>A0ABS8HP27</accession>
<dbReference type="InterPro" id="IPR000522">
    <property type="entry name" value="ABC_transptr_permease_BtuC"/>
</dbReference>
<keyword evidence="7 8" id="KW-0472">Membrane</keyword>
<feature type="transmembrane region" description="Helical" evidence="8">
    <location>
        <begin position="315"/>
        <end position="336"/>
    </location>
</feature>
<protein>
    <submittedName>
        <fullName evidence="9">Iron ABC transporter permease</fullName>
    </submittedName>
</protein>
<evidence type="ECO:0000256" key="5">
    <source>
        <dbReference type="ARBA" id="ARBA00022692"/>
    </source>
</evidence>
<evidence type="ECO:0000256" key="2">
    <source>
        <dbReference type="ARBA" id="ARBA00007935"/>
    </source>
</evidence>
<organism evidence="9 10">
    <name type="scientific">Pelosinus baikalensis</name>
    <dbReference type="NCBI Taxonomy" id="2892015"/>
    <lineage>
        <taxon>Bacteria</taxon>
        <taxon>Bacillati</taxon>
        <taxon>Bacillota</taxon>
        <taxon>Negativicutes</taxon>
        <taxon>Selenomonadales</taxon>
        <taxon>Sporomusaceae</taxon>
        <taxon>Pelosinus</taxon>
    </lineage>
</organism>
<keyword evidence="4" id="KW-1003">Cell membrane</keyword>
<sequence>MLKYSQERFVGIMLTALGLIVAAIYISLSYGVFDLTFAEVVKTLFGSQSNGEYDVLIYQFRLPRIVIAGLVGAGLGVAGAVLQGVSRNGLADPGILGINAGAGLAIVVFMFFYQGKLAGTDWFSILAMPFFGLIGGLAASILVYLLSWKNGRLDSQRFLLTGIALDSGFAALSLYITLKMDPTEFHTATVWSVGSLFHANWQYSISILPWFLFLLPIIFWKAHILDLFQLEESSVKSLGVSVGREQVILLLCSTGLVSACVSVSGSIGFVGLIVPHLAKSLTGIRHQQMIPLCAMLGMLLVIVADFIAKNIFAPAEIATGTIISLIGVPYFVYLLFRSKA</sequence>
<feature type="transmembrane region" description="Helical" evidence="8">
    <location>
        <begin position="289"/>
        <end position="308"/>
    </location>
</feature>
<evidence type="ECO:0000256" key="1">
    <source>
        <dbReference type="ARBA" id="ARBA00004651"/>
    </source>
</evidence>
<dbReference type="Pfam" id="PF01032">
    <property type="entry name" value="FecCD"/>
    <property type="match status" value="1"/>
</dbReference>
<dbReference type="SUPFAM" id="SSF81345">
    <property type="entry name" value="ABC transporter involved in vitamin B12 uptake, BtuC"/>
    <property type="match status" value="1"/>
</dbReference>
<reference evidence="9" key="1">
    <citation type="submission" date="2021-11" db="EMBL/GenBank/DDBJ databases">
        <title>Description of a new species Pelosinus isolated from the bottom sediments of Lake Baikal.</title>
        <authorList>
            <person name="Zakharyuk A."/>
        </authorList>
    </citation>
    <scope>NUCLEOTIDE SEQUENCE</scope>
    <source>
        <strain evidence="9">Bkl1</strain>
    </source>
</reference>
<evidence type="ECO:0000256" key="7">
    <source>
        <dbReference type="ARBA" id="ARBA00023136"/>
    </source>
</evidence>
<feature type="transmembrane region" description="Helical" evidence="8">
    <location>
        <begin position="201"/>
        <end position="220"/>
    </location>
</feature>
<comment type="similarity">
    <text evidence="2">Belongs to the binding-protein-dependent transport system permease family. FecCD subfamily.</text>
</comment>
<evidence type="ECO:0000256" key="8">
    <source>
        <dbReference type="SAM" id="Phobius"/>
    </source>
</evidence>
<feature type="transmembrane region" description="Helical" evidence="8">
    <location>
        <begin position="62"/>
        <end position="82"/>
    </location>
</feature>
<keyword evidence="10" id="KW-1185">Reference proteome</keyword>
<keyword evidence="6 8" id="KW-1133">Transmembrane helix</keyword>
<dbReference type="InterPro" id="IPR037294">
    <property type="entry name" value="ABC_BtuC-like"/>
</dbReference>
<feature type="transmembrane region" description="Helical" evidence="8">
    <location>
        <begin position="94"/>
        <end position="113"/>
    </location>
</feature>
<keyword evidence="3" id="KW-0813">Transport</keyword>
<feature type="transmembrane region" description="Helical" evidence="8">
    <location>
        <begin position="125"/>
        <end position="146"/>
    </location>
</feature>
<dbReference type="PANTHER" id="PTHR30472">
    <property type="entry name" value="FERRIC ENTEROBACTIN TRANSPORT SYSTEM PERMEASE PROTEIN"/>
    <property type="match status" value="1"/>
</dbReference>
<dbReference type="Proteomes" id="UP001165492">
    <property type="component" value="Unassembled WGS sequence"/>
</dbReference>
<comment type="subcellular location">
    <subcellularLocation>
        <location evidence="1">Cell membrane</location>
        <topology evidence="1">Multi-pass membrane protein</topology>
    </subcellularLocation>
</comment>
<dbReference type="PANTHER" id="PTHR30472:SF23">
    <property type="entry name" value="IRON-UPTAKE SYSTEM PERMEASE PROTEIN FEUC"/>
    <property type="match status" value="1"/>
</dbReference>
<feature type="transmembrane region" description="Helical" evidence="8">
    <location>
        <begin position="12"/>
        <end position="33"/>
    </location>
</feature>
<dbReference type="EMBL" id="JAJHJB010000004">
    <property type="protein sequence ID" value="MCC5464697.1"/>
    <property type="molecule type" value="Genomic_DNA"/>
</dbReference>
<keyword evidence="5 8" id="KW-0812">Transmembrane</keyword>